<dbReference type="PANTHER" id="PTHR10434">
    <property type="entry name" value="1-ACYL-SN-GLYCEROL-3-PHOSPHATE ACYLTRANSFERASE"/>
    <property type="match status" value="1"/>
</dbReference>
<dbReference type="SMART" id="SM00563">
    <property type="entry name" value="PlsC"/>
    <property type="match status" value="1"/>
</dbReference>
<keyword evidence="5" id="KW-0444">Lipid biosynthesis</keyword>
<dbReference type="PANTHER" id="PTHR10434:SF11">
    <property type="entry name" value="1-ACYL-SN-GLYCEROL-3-PHOSPHATE ACYLTRANSFERASE"/>
    <property type="match status" value="1"/>
</dbReference>
<dbReference type="AlphaFoldDB" id="A0A7D9DZB1"/>
<dbReference type="Proteomes" id="UP001152795">
    <property type="component" value="Unassembled WGS sequence"/>
</dbReference>
<evidence type="ECO:0000256" key="3">
    <source>
        <dbReference type="ARBA" id="ARBA00022679"/>
    </source>
</evidence>
<comment type="domain">
    <text evidence="5">The HXXXXD motif is essential for acyltransferase activity and may constitute the binding site for the phosphate moiety of the glycerol-3-phosphate.</text>
</comment>
<sequence length="272" mass="31537">MAGHGIWFLPCCLTSLWIYIISFIFIIYVLSSTFRFYLKFLCLLVYYFIMILVTFAILMWTPGSKNNLHKMSKILKCTEWLWGIQYTVKGLENYKKDSNYVIVSNHQSSFDMHVLANFMPPKTTVLSKKEVLYIPMFGILFWLAGVLFIDRENRGKAINMMKKVADKIKQEKFNVWIFPEGTRHTGSKLLPFKKGAFHLAQQTQMPVLPVVVSNYENVVNLGKRWFTTGSIDITILPEVSTEGLESSDVEQLTEKVYSIMCNEYEKCIPSQQ</sequence>
<keyword evidence="7" id="KW-1185">Reference proteome</keyword>
<dbReference type="EMBL" id="CACRXK020002965">
    <property type="protein sequence ID" value="CAB3996868.1"/>
    <property type="molecule type" value="Genomic_DNA"/>
</dbReference>
<comment type="caution">
    <text evidence="6">The sequence shown here is derived from an EMBL/GenBank/DDBJ whole genome shotgun (WGS) entry which is preliminary data.</text>
</comment>
<proteinExistence type="inferred from homology"/>
<dbReference type="EC" id="2.3.1.51" evidence="5"/>
<accession>A0A7D9DZB1</accession>
<dbReference type="InterPro" id="IPR002123">
    <property type="entry name" value="Plipid/glycerol_acylTrfase"/>
</dbReference>
<dbReference type="SUPFAM" id="SSF69593">
    <property type="entry name" value="Glycerol-3-phosphate (1)-acyltransferase"/>
    <property type="match status" value="1"/>
</dbReference>
<evidence type="ECO:0000313" key="7">
    <source>
        <dbReference type="Proteomes" id="UP001152795"/>
    </source>
</evidence>
<comment type="catalytic activity">
    <reaction evidence="5">
        <text>a 1-acyl-sn-glycero-3-phosphate + an acyl-CoA = a 1,2-diacyl-sn-glycero-3-phosphate + CoA</text>
        <dbReference type="Rhea" id="RHEA:19709"/>
        <dbReference type="ChEBI" id="CHEBI:57287"/>
        <dbReference type="ChEBI" id="CHEBI:57970"/>
        <dbReference type="ChEBI" id="CHEBI:58342"/>
        <dbReference type="ChEBI" id="CHEBI:58608"/>
        <dbReference type="EC" id="2.3.1.51"/>
    </reaction>
</comment>
<comment type="similarity">
    <text evidence="2 5">Belongs to the 1-acyl-sn-glycerol-3-phosphate acyltransferase family.</text>
</comment>
<keyword evidence="5" id="KW-0594">Phospholipid biosynthesis</keyword>
<protein>
    <recommendedName>
        <fullName evidence="5">1-acyl-sn-glycerol-3-phosphate acyltransferase</fullName>
        <ecNumber evidence="5">2.3.1.51</ecNumber>
    </recommendedName>
</protein>
<keyword evidence="3 5" id="KW-0808">Transferase</keyword>
<evidence type="ECO:0000313" key="6">
    <source>
        <dbReference type="EMBL" id="CAB3996868.1"/>
    </source>
</evidence>
<dbReference type="InterPro" id="IPR004552">
    <property type="entry name" value="AGP_acyltrans"/>
</dbReference>
<dbReference type="CDD" id="cd07989">
    <property type="entry name" value="LPLAT_AGPAT-like"/>
    <property type="match status" value="1"/>
</dbReference>
<dbReference type="Pfam" id="PF01553">
    <property type="entry name" value="Acyltransferase"/>
    <property type="match status" value="1"/>
</dbReference>
<keyword evidence="5" id="KW-0443">Lipid metabolism</keyword>
<dbReference type="GO" id="GO:0005783">
    <property type="term" value="C:endoplasmic reticulum"/>
    <property type="evidence" value="ECO:0007669"/>
    <property type="project" value="TreeGrafter"/>
</dbReference>
<dbReference type="NCBIfam" id="TIGR00530">
    <property type="entry name" value="AGP_acyltrn"/>
    <property type="match status" value="1"/>
</dbReference>
<gene>
    <name evidence="6" type="ORF">PACLA_8A075600</name>
</gene>
<organism evidence="6 7">
    <name type="scientific">Paramuricea clavata</name>
    <name type="common">Red gorgonian</name>
    <name type="synonym">Violescent sea-whip</name>
    <dbReference type="NCBI Taxonomy" id="317549"/>
    <lineage>
        <taxon>Eukaryota</taxon>
        <taxon>Metazoa</taxon>
        <taxon>Cnidaria</taxon>
        <taxon>Anthozoa</taxon>
        <taxon>Octocorallia</taxon>
        <taxon>Malacalcyonacea</taxon>
        <taxon>Plexauridae</taxon>
        <taxon>Paramuricea</taxon>
    </lineage>
</organism>
<evidence type="ECO:0000256" key="2">
    <source>
        <dbReference type="ARBA" id="ARBA00008655"/>
    </source>
</evidence>
<comment type="pathway">
    <text evidence="1">Phospholipid metabolism; CDP-diacylglycerol biosynthesis; CDP-diacylglycerol from sn-glycerol 3-phosphate: step 2/3.</text>
</comment>
<dbReference type="GO" id="GO:0016020">
    <property type="term" value="C:membrane"/>
    <property type="evidence" value="ECO:0007669"/>
    <property type="project" value="InterPro"/>
</dbReference>
<dbReference type="OrthoDB" id="202234at2759"/>
<name>A0A7D9DZB1_PARCT</name>
<evidence type="ECO:0000256" key="1">
    <source>
        <dbReference type="ARBA" id="ARBA00004728"/>
    </source>
</evidence>
<dbReference type="GO" id="GO:0006654">
    <property type="term" value="P:phosphatidic acid biosynthetic process"/>
    <property type="evidence" value="ECO:0007669"/>
    <property type="project" value="TreeGrafter"/>
</dbReference>
<evidence type="ECO:0000256" key="5">
    <source>
        <dbReference type="RuleBase" id="RU361267"/>
    </source>
</evidence>
<keyword evidence="4 5" id="KW-0012">Acyltransferase</keyword>
<dbReference type="GO" id="GO:0003841">
    <property type="term" value="F:1-acylglycerol-3-phosphate O-acyltransferase activity"/>
    <property type="evidence" value="ECO:0007669"/>
    <property type="project" value="UniProtKB-UniRule"/>
</dbReference>
<keyword evidence="5" id="KW-1208">Phospholipid metabolism</keyword>
<reference evidence="6" key="1">
    <citation type="submission" date="2020-04" db="EMBL/GenBank/DDBJ databases">
        <authorList>
            <person name="Alioto T."/>
            <person name="Alioto T."/>
            <person name="Gomez Garrido J."/>
        </authorList>
    </citation>
    <scope>NUCLEOTIDE SEQUENCE</scope>
    <source>
        <strain evidence="6">A484AB</strain>
    </source>
</reference>
<evidence type="ECO:0000256" key="4">
    <source>
        <dbReference type="ARBA" id="ARBA00023315"/>
    </source>
</evidence>